<comment type="cofactor">
    <cofactor evidence="2">
        <name>Zn(2+)</name>
        <dbReference type="ChEBI" id="CHEBI:29105"/>
    </cofactor>
</comment>
<dbReference type="InterPro" id="IPR002933">
    <property type="entry name" value="Peptidase_M20"/>
</dbReference>
<keyword evidence="8" id="KW-0479">Metal-binding</keyword>
<organism evidence="15 16">
    <name type="scientific">Propionibacterium freudenreichii subsp. shermanii (strain ATCC 9614 / DSM 4902 / CIP 103027 / NCIMB 8099 / CIRM-BIA1)</name>
    <dbReference type="NCBI Taxonomy" id="754252"/>
    <lineage>
        <taxon>Bacteria</taxon>
        <taxon>Bacillati</taxon>
        <taxon>Actinomycetota</taxon>
        <taxon>Actinomycetes</taxon>
        <taxon>Propionibacteriales</taxon>
        <taxon>Propionibacteriaceae</taxon>
        <taxon>Propionibacterium</taxon>
    </lineage>
</organism>
<evidence type="ECO:0000256" key="7">
    <source>
        <dbReference type="ARBA" id="ARBA00022605"/>
    </source>
</evidence>
<dbReference type="SUPFAM" id="SSF55031">
    <property type="entry name" value="Bacterial exopeptidase dimerisation domain"/>
    <property type="match status" value="1"/>
</dbReference>
<evidence type="ECO:0000256" key="9">
    <source>
        <dbReference type="ARBA" id="ARBA00022801"/>
    </source>
</evidence>
<dbReference type="Pfam" id="PF07687">
    <property type="entry name" value="M20_dimer"/>
    <property type="match status" value="1"/>
</dbReference>
<proteinExistence type="inferred from homology"/>
<keyword evidence="11" id="KW-0170">Cobalt</keyword>
<comment type="pathway">
    <text evidence="3">Amino-acid biosynthesis; L-lysine biosynthesis via DAP pathway; LL-2,6-diaminopimelate from (S)-tetrahydrodipicolinate (succinylase route): step 3/3.</text>
</comment>
<dbReference type="InterPro" id="IPR050072">
    <property type="entry name" value="Peptidase_M20A"/>
</dbReference>
<dbReference type="KEGG" id="pfr:PFREUD_01750"/>
<dbReference type="SUPFAM" id="SSF53187">
    <property type="entry name" value="Zn-dependent exopeptidases"/>
    <property type="match status" value="1"/>
</dbReference>
<evidence type="ECO:0000256" key="2">
    <source>
        <dbReference type="ARBA" id="ARBA00001947"/>
    </source>
</evidence>
<comment type="cofactor">
    <cofactor evidence="1">
        <name>Co(2+)</name>
        <dbReference type="ChEBI" id="CHEBI:48828"/>
    </cofactor>
</comment>
<keyword evidence="7" id="KW-0028">Amino-acid biosynthesis</keyword>
<evidence type="ECO:0000256" key="13">
    <source>
        <dbReference type="SAM" id="MobiDB-lite"/>
    </source>
</evidence>
<feature type="domain" description="Peptidase M20 dimerisation" evidence="14">
    <location>
        <begin position="183"/>
        <end position="290"/>
    </location>
</feature>
<evidence type="ECO:0000256" key="1">
    <source>
        <dbReference type="ARBA" id="ARBA00001941"/>
    </source>
</evidence>
<evidence type="ECO:0000256" key="10">
    <source>
        <dbReference type="ARBA" id="ARBA00022833"/>
    </source>
</evidence>
<evidence type="ECO:0000256" key="12">
    <source>
        <dbReference type="ARBA" id="ARBA00051301"/>
    </source>
</evidence>
<dbReference type="Pfam" id="PF01546">
    <property type="entry name" value="Peptidase_M20"/>
    <property type="match status" value="1"/>
</dbReference>
<evidence type="ECO:0000256" key="5">
    <source>
        <dbReference type="ARBA" id="ARBA00011921"/>
    </source>
</evidence>
<dbReference type="InterPro" id="IPR011650">
    <property type="entry name" value="Peptidase_M20_dimer"/>
</dbReference>
<evidence type="ECO:0000256" key="11">
    <source>
        <dbReference type="ARBA" id="ARBA00023285"/>
    </source>
</evidence>
<evidence type="ECO:0000256" key="6">
    <source>
        <dbReference type="ARBA" id="ARBA00016853"/>
    </source>
</evidence>
<dbReference type="InterPro" id="IPR036264">
    <property type="entry name" value="Bact_exopeptidase_dim_dom"/>
</dbReference>
<dbReference type="Gene3D" id="3.30.70.360">
    <property type="match status" value="1"/>
</dbReference>
<protein>
    <recommendedName>
        <fullName evidence="6">Probable succinyl-diaminopimelate desuccinylase</fullName>
        <ecNumber evidence="5">3.5.1.18</ecNumber>
    </recommendedName>
</protein>
<comment type="catalytic activity">
    <reaction evidence="12">
        <text>N-succinyl-(2S,6S)-2,6-diaminopimelate + H2O = (2S,6S)-2,6-diaminopimelate + succinate</text>
        <dbReference type="Rhea" id="RHEA:22608"/>
        <dbReference type="ChEBI" id="CHEBI:15377"/>
        <dbReference type="ChEBI" id="CHEBI:30031"/>
        <dbReference type="ChEBI" id="CHEBI:57609"/>
        <dbReference type="ChEBI" id="CHEBI:58087"/>
        <dbReference type="EC" id="3.5.1.18"/>
    </reaction>
</comment>
<dbReference type="UniPathway" id="UPA00034">
    <property type="reaction ID" value="UER00021"/>
</dbReference>
<evidence type="ECO:0000256" key="4">
    <source>
        <dbReference type="ARBA" id="ARBA00006247"/>
    </source>
</evidence>
<accession>D7GHW8</accession>
<dbReference type="CDD" id="cd08659">
    <property type="entry name" value="M20_ArgE_DapE-like"/>
    <property type="match status" value="1"/>
</dbReference>
<dbReference type="HOGENOM" id="CLU_021802_2_2_11"/>
<dbReference type="GO" id="GO:0009014">
    <property type="term" value="F:succinyl-diaminopimelate desuccinylase activity"/>
    <property type="evidence" value="ECO:0007669"/>
    <property type="project" value="UniProtKB-EC"/>
</dbReference>
<sequence length="428" mass="46212">MMAVFTPEQQLRILSDLVAIQSANDHELQVANYLAKLLGDHGITATVLPAEPDADHKQAEPDRANLVAEIGSGAPVLALSGHMDTVSVGDADAWTSDPFTVTERDGLLQGRGTTDMKAGLAAMVIAMIELKAQGLPRKGTLRLLASRAEEVGEYGAKELARAGYMRDADALVVGEPSGWNIIYTHKGSVDFRLRSQGTAAHSSMPEAGFNAIPPLMEVLVRAQQEFNARPASDPVLGELTFSTTVFHGGDQVNTIPDAAVAEVNVRTIPQFDNDEAIALLKGLVGEQNRRGARISLDPYMQEPVVQAPRDSLLVRLATKLGERISGVTTPGGRRGRRHGRVQPAQGQGTRLPLHDVRARQRDDAHRQREHRQADVPRFRAAVPAPVRGIPRPGRLTATGRVADRAGRRPGATGWARSRPAPEWAPVRE</sequence>
<feature type="compositionally biased region" description="Basic and acidic residues" evidence="13">
    <location>
        <begin position="352"/>
        <end position="377"/>
    </location>
</feature>
<evidence type="ECO:0000259" key="14">
    <source>
        <dbReference type="Pfam" id="PF07687"/>
    </source>
</evidence>
<keyword evidence="16" id="KW-1185">Reference proteome</keyword>
<keyword evidence="9 15" id="KW-0378">Hydrolase</keyword>
<dbReference type="InterPro" id="IPR001261">
    <property type="entry name" value="ArgE/DapE_CS"/>
</dbReference>
<dbReference type="STRING" id="754252.PFREUD_01750"/>
<dbReference type="EMBL" id="FN806773">
    <property type="protein sequence ID" value="CBL55690.1"/>
    <property type="molecule type" value="Genomic_DNA"/>
</dbReference>
<dbReference type="NCBIfam" id="NF006365">
    <property type="entry name" value="PRK08588.1"/>
    <property type="match status" value="1"/>
</dbReference>
<dbReference type="GO" id="GO:0009089">
    <property type="term" value="P:lysine biosynthetic process via diaminopimelate"/>
    <property type="evidence" value="ECO:0007669"/>
    <property type="project" value="UniProtKB-UniPathway"/>
</dbReference>
<feature type="region of interest" description="Disordered" evidence="13">
    <location>
        <begin position="325"/>
        <end position="428"/>
    </location>
</feature>
<dbReference type="EC" id="3.5.1.18" evidence="5"/>
<dbReference type="PANTHER" id="PTHR43808:SF8">
    <property type="entry name" value="PEPTIDASE M20 DIMERISATION DOMAIN-CONTAINING PROTEIN"/>
    <property type="match status" value="1"/>
</dbReference>
<dbReference type="PROSITE" id="PS00758">
    <property type="entry name" value="ARGE_DAPE_CPG2_1"/>
    <property type="match status" value="1"/>
</dbReference>
<dbReference type="Gene3D" id="3.40.630.10">
    <property type="entry name" value="Zn peptidases"/>
    <property type="match status" value="1"/>
</dbReference>
<reference evidence="15 16" key="1">
    <citation type="journal article" date="2010" name="PLoS ONE">
        <title>The complete genome of Propionibacterium freudenreichii CIRM-BIA1, a hardy actinobacterium with food and probiotic applications.</title>
        <authorList>
            <person name="Falentin H."/>
            <person name="Deutsch S.M."/>
            <person name="Jan G."/>
            <person name="Loux V."/>
            <person name="Thierry A."/>
            <person name="Parayre S."/>
            <person name="Maillard M.B."/>
            <person name="Dherbecourt J."/>
            <person name="Cousin F.J."/>
            <person name="Jardin J."/>
            <person name="Siguier P."/>
            <person name="Couloux A."/>
            <person name="Barbe V."/>
            <person name="Vacherie B."/>
            <person name="Wincker P."/>
            <person name="Gibrat J.F."/>
            <person name="Gaillardin C."/>
            <person name="Lortal S."/>
        </authorList>
    </citation>
    <scope>NUCLEOTIDE SEQUENCE [LARGE SCALE GENOMIC DNA]</scope>
    <source>
        <strain evidence="16">ATCC 9614 / DSM 4902 / CIP 103027 / NCIMB 8099 / CIRM-BIA1</strain>
    </source>
</reference>
<dbReference type="AlphaFoldDB" id="D7GHW8"/>
<name>D7GHW8_PROFC</name>
<dbReference type="GO" id="GO:0046872">
    <property type="term" value="F:metal ion binding"/>
    <property type="evidence" value="ECO:0007669"/>
    <property type="project" value="UniProtKB-KW"/>
</dbReference>
<dbReference type="InterPro" id="IPR010182">
    <property type="entry name" value="ArgE/DapE"/>
</dbReference>
<comment type="similarity">
    <text evidence="4">Belongs to the peptidase M20A family.</text>
</comment>
<dbReference type="PANTHER" id="PTHR43808">
    <property type="entry name" value="ACETYLORNITHINE DEACETYLASE"/>
    <property type="match status" value="1"/>
</dbReference>
<evidence type="ECO:0000256" key="3">
    <source>
        <dbReference type="ARBA" id="ARBA00005130"/>
    </source>
</evidence>
<evidence type="ECO:0000313" key="15">
    <source>
        <dbReference type="EMBL" id="CBL55690.1"/>
    </source>
</evidence>
<dbReference type="NCBIfam" id="TIGR01910">
    <property type="entry name" value="DapE-ArgE"/>
    <property type="match status" value="1"/>
</dbReference>
<evidence type="ECO:0000313" key="16">
    <source>
        <dbReference type="Proteomes" id="UP000000936"/>
    </source>
</evidence>
<evidence type="ECO:0000256" key="8">
    <source>
        <dbReference type="ARBA" id="ARBA00022723"/>
    </source>
</evidence>
<dbReference type="eggNOG" id="COG0624">
    <property type="taxonomic scope" value="Bacteria"/>
</dbReference>
<dbReference type="Proteomes" id="UP000000936">
    <property type="component" value="Chromosome"/>
</dbReference>
<gene>
    <name evidence="15" type="primary">dapE1</name>
    <name evidence="15" type="ordered locus">PFREUD_01750</name>
</gene>
<keyword evidence="10" id="KW-0862">Zinc</keyword>